<dbReference type="Gene3D" id="3.40.50.720">
    <property type="entry name" value="NAD(P)-binding Rossmann-like Domain"/>
    <property type="match status" value="1"/>
</dbReference>
<dbReference type="CDD" id="cd18126">
    <property type="entry name" value="GAPDH_I_C"/>
    <property type="match status" value="1"/>
</dbReference>
<dbReference type="EC" id="1.2.1.-" evidence="4"/>
<keyword evidence="7" id="KW-1185">Reference proteome</keyword>
<comment type="caution">
    <text evidence="6">The sequence shown here is derived from an EMBL/GenBank/DDBJ whole genome shotgun (WGS) entry which is preliminary data.</text>
</comment>
<comment type="similarity">
    <text evidence="1 3">Belongs to the glyceraldehyde-3-phosphate dehydrogenase family.</text>
</comment>
<evidence type="ECO:0000256" key="3">
    <source>
        <dbReference type="RuleBase" id="RU000397"/>
    </source>
</evidence>
<dbReference type="InterPro" id="IPR052978">
    <property type="entry name" value="GAP_dehydrogenase"/>
</dbReference>
<dbReference type="SUPFAM" id="SSF55347">
    <property type="entry name" value="Glyceraldehyde-3-phosphate dehydrogenase-like, C-terminal domain"/>
    <property type="match status" value="1"/>
</dbReference>
<dbReference type="PANTHER" id="PTHR42955:SF1">
    <property type="entry name" value="GLYCERALDEHYDE-3-PHOSPHATE DEHYDROGENASE"/>
    <property type="match status" value="1"/>
</dbReference>
<dbReference type="PANTHER" id="PTHR42955">
    <property type="entry name" value="GLYCERALDEHYDE-3-PHOSPHATE DEHYDROGENASE"/>
    <property type="match status" value="1"/>
</dbReference>
<evidence type="ECO:0000256" key="4">
    <source>
        <dbReference type="RuleBase" id="RU361160"/>
    </source>
</evidence>
<dbReference type="RefSeq" id="WP_349757550.1">
    <property type="nucleotide sequence ID" value="NZ_JBEGCI010000003.1"/>
</dbReference>
<dbReference type="PIRSF" id="PIRSF000149">
    <property type="entry name" value="GAP_DH"/>
    <property type="match status" value="1"/>
</dbReference>
<reference evidence="6 7" key="1">
    <citation type="submission" date="2024-05" db="EMBL/GenBank/DDBJ databases">
        <title>Halomonas sp. CS7 16S ribosomal RNA gene Genome sequencing and assembly.</title>
        <authorList>
            <person name="Yook S."/>
        </authorList>
    </citation>
    <scope>NUCLEOTIDE SEQUENCE [LARGE SCALE GENOMIC DNA]</scope>
    <source>
        <strain evidence="6 7">CS7</strain>
    </source>
</reference>
<dbReference type="Pfam" id="PF02800">
    <property type="entry name" value="Gp_dh_C"/>
    <property type="match status" value="1"/>
</dbReference>
<dbReference type="InterPro" id="IPR020831">
    <property type="entry name" value="GlycerAld/Erythrose_P_DH"/>
</dbReference>
<evidence type="ECO:0000259" key="5">
    <source>
        <dbReference type="SMART" id="SM00846"/>
    </source>
</evidence>
<dbReference type="InterPro" id="IPR006424">
    <property type="entry name" value="Glyceraldehyde-3-P_DH_1"/>
</dbReference>
<proteinExistence type="inferred from homology"/>
<dbReference type="SMART" id="SM00846">
    <property type="entry name" value="Gp_dh_N"/>
    <property type="match status" value="1"/>
</dbReference>
<dbReference type="NCBIfam" id="NF033735">
    <property type="entry name" value="G3PDH_Arsen"/>
    <property type="match status" value="1"/>
</dbReference>
<keyword evidence="2 4" id="KW-0560">Oxidoreductase</keyword>
<evidence type="ECO:0000313" key="7">
    <source>
        <dbReference type="Proteomes" id="UP001472978"/>
    </source>
</evidence>
<gene>
    <name evidence="6" type="ORF">ABE957_04870</name>
</gene>
<dbReference type="EMBL" id="JBEGCI010000003">
    <property type="protein sequence ID" value="MEQ6888007.1"/>
    <property type="molecule type" value="Genomic_DNA"/>
</dbReference>
<evidence type="ECO:0000256" key="2">
    <source>
        <dbReference type="ARBA" id="ARBA00023002"/>
    </source>
</evidence>
<dbReference type="InterPro" id="IPR036291">
    <property type="entry name" value="NAD(P)-bd_dom_sf"/>
</dbReference>
<feature type="domain" description="Glyceraldehyde 3-phosphate dehydrogenase NAD(P) binding" evidence="5">
    <location>
        <begin position="3"/>
        <end position="157"/>
    </location>
</feature>
<dbReference type="InterPro" id="IPR020829">
    <property type="entry name" value="GlycerAld_3-P_DH_cat"/>
</dbReference>
<dbReference type="NCBIfam" id="NF006512">
    <property type="entry name" value="PRK08955.1"/>
    <property type="match status" value="1"/>
</dbReference>
<evidence type="ECO:0000313" key="6">
    <source>
        <dbReference type="EMBL" id="MEQ6888007.1"/>
    </source>
</evidence>
<sequence length="352" mass="37813">MTLRIGINGFGRIGRLVLRSLWPRIAAGEAELVRVNDPGGDAATFAHLLEFDSVHGRWSPGKGIRAEDDALVIDDRRIAFSRHDTLAAADWSACQVAIECSGKMKSRASLQPYLDRGVERVVVSAPVKEEGVLNVVMGVNDDRYDPEVHRIVTAASCTTNCLAPVVKVIHEAFGIRHGSMTTVHDITNTQVILDAPSSPESPDLRRSRACGMSLIPTTTGSAKAISAIFPELEGKLNGHAIRVPLANASLTDVVFELAREVTAEEVNAALRAAADGELAGILGFEERPLVSIDYRTDPRSAIVDAPSTLVVGGTQLKLYAWYDNEWGYANRTVELALKVGSEPVGGEQVGRG</sequence>
<dbReference type="InterPro" id="IPR054835">
    <property type="entry name" value="G3PDH_Arsen"/>
</dbReference>
<organism evidence="6 7">
    <name type="scientific">Halomonas pelophila</name>
    <dbReference type="NCBI Taxonomy" id="3151122"/>
    <lineage>
        <taxon>Bacteria</taxon>
        <taxon>Pseudomonadati</taxon>
        <taxon>Pseudomonadota</taxon>
        <taxon>Gammaproteobacteria</taxon>
        <taxon>Oceanospirillales</taxon>
        <taxon>Halomonadaceae</taxon>
        <taxon>Halomonas</taxon>
    </lineage>
</organism>
<dbReference type="SUPFAM" id="SSF51735">
    <property type="entry name" value="NAD(P)-binding Rossmann-fold domains"/>
    <property type="match status" value="1"/>
</dbReference>
<dbReference type="InterPro" id="IPR020828">
    <property type="entry name" value="GlycerAld_3-P_DH_NAD(P)-bd"/>
</dbReference>
<dbReference type="Pfam" id="PF00044">
    <property type="entry name" value="Gp_dh_N"/>
    <property type="match status" value="1"/>
</dbReference>
<name>A0ABV1N2S1_9GAMM</name>
<dbReference type="PROSITE" id="PS00071">
    <property type="entry name" value="GAPDH"/>
    <property type="match status" value="1"/>
</dbReference>
<dbReference type="Proteomes" id="UP001472978">
    <property type="component" value="Unassembled WGS sequence"/>
</dbReference>
<dbReference type="CDD" id="cd05214">
    <property type="entry name" value="GAPDH_I_N"/>
    <property type="match status" value="1"/>
</dbReference>
<dbReference type="PRINTS" id="PR00078">
    <property type="entry name" value="G3PDHDRGNASE"/>
</dbReference>
<dbReference type="InterPro" id="IPR020830">
    <property type="entry name" value="GlycerAld_3-P_DH_AS"/>
</dbReference>
<protein>
    <recommendedName>
        <fullName evidence="4">Glyceraldehyde-3-phosphate dehydrogenase</fullName>
        <ecNumber evidence="4">1.2.1.-</ecNumber>
    </recommendedName>
</protein>
<dbReference type="Gene3D" id="3.30.360.10">
    <property type="entry name" value="Dihydrodipicolinate Reductase, domain 2"/>
    <property type="match status" value="1"/>
</dbReference>
<accession>A0ABV1N2S1</accession>
<dbReference type="NCBIfam" id="TIGR01534">
    <property type="entry name" value="GAPDH-I"/>
    <property type="match status" value="1"/>
</dbReference>
<evidence type="ECO:0000256" key="1">
    <source>
        <dbReference type="ARBA" id="ARBA00007406"/>
    </source>
</evidence>